<keyword evidence="1" id="KW-0548">Nucleotidyltransferase</keyword>
<keyword evidence="1" id="KW-0695">RNA-directed DNA polymerase</keyword>
<protein>
    <submittedName>
        <fullName evidence="1">RNA-directed DNA polymerase, eukaryota</fullName>
    </submittedName>
</protein>
<comment type="caution">
    <text evidence="1">The sequence shown here is derived from an EMBL/GenBank/DDBJ whole genome shotgun (WGS) entry which is preliminary data.</text>
</comment>
<feature type="non-terminal residue" evidence="1">
    <location>
        <position position="211"/>
    </location>
</feature>
<dbReference type="EMBL" id="BKCJ010405352">
    <property type="protein sequence ID" value="GFA32857.1"/>
    <property type="molecule type" value="Genomic_DNA"/>
</dbReference>
<accession>A0A699JES9</accession>
<sequence>MDGFCKLVEDNWKWTGIEKEISKRADIINKIRRCDKLDSMEMAQKAKVKWAVEGDENYGSFHGMLNKNRSILNIRGVMVDGMWVDSPNKVKKEFLDHFSNQFCKPGERKATLQMEFPKQIHFDQQRELESEVTNDEIKKVVWECGTNKASGPNGFTFGFFRHFWYLVERELVVDAGMFHGIKLDGSVNLSHMFYADDAVFLGQWSENNIST</sequence>
<evidence type="ECO:0000313" key="1">
    <source>
        <dbReference type="EMBL" id="GFA32857.1"/>
    </source>
</evidence>
<proteinExistence type="predicted"/>
<reference evidence="1" key="1">
    <citation type="journal article" date="2019" name="Sci. Rep.">
        <title>Draft genome of Tanacetum cinerariifolium, the natural source of mosquito coil.</title>
        <authorList>
            <person name="Yamashiro T."/>
            <person name="Shiraishi A."/>
            <person name="Satake H."/>
            <person name="Nakayama K."/>
        </authorList>
    </citation>
    <scope>NUCLEOTIDE SEQUENCE</scope>
</reference>
<dbReference type="GO" id="GO:0003964">
    <property type="term" value="F:RNA-directed DNA polymerase activity"/>
    <property type="evidence" value="ECO:0007669"/>
    <property type="project" value="UniProtKB-KW"/>
</dbReference>
<name>A0A699JES9_TANCI</name>
<gene>
    <name evidence="1" type="ORF">Tci_604829</name>
</gene>
<organism evidence="1">
    <name type="scientific">Tanacetum cinerariifolium</name>
    <name type="common">Dalmatian daisy</name>
    <name type="synonym">Chrysanthemum cinerariifolium</name>
    <dbReference type="NCBI Taxonomy" id="118510"/>
    <lineage>
        <taxon>Eukaryota</taxon>
        <taxon>Viridiplantae</taxon>
        <taxon>Streptophyta</taxon>
        <taxon>Embryophyta</taxon>
        <taxon>Tracheophyta</taxon>
        <taxon>Spermatophyta</taxon>
        <taxon>Magnoliopsida</taxon>
        <taxon>eudicotyledons</taxon>
        <taxon>Gunneridae</taxon>
        <taxon>Pentapetalae</taxon>
        <taxon>asterids</taxon>
        <taxon>campanulids</taxon>
        <taxon>Asterales</taxon>
        <taxon>Asteraceae</taxon>
        <taxon>Asteroideae</taxon>
        <taxon>Anthemideae</taxon>
        <taxon>Anthemidinae</taxon>
        <taxon>Tanacetum</taxon>
    </lineage>
</organism>
<dbReference type="AlphaFoldDB" id="A0A699JES9"/>
<keyword evidence="1" id="KW-0808">Transferase</keyword>